<proteinExistence type="predicted"/>
<organism evidence="2 3">
    <name type="scientific">Candidatus Magasanikbacteria bacterium CG10_big_fil_rev_8_21_14_0_10_40_10</name>
    <dbReference type="NCBI Taxonomy" id="1974648"/>
    <lineage>
        <taxon>Bacteria</taxon>
        <taxon>Candidatus Magasanikiibacteriota</taxon>
    </lineage>
</organism>
<gene>
    <name evidence="2" type="ORF">COU31_04325</name>
</gene>
<dbReference type="Proteomes" id="UP000231183">
    <property type="component" value="Unassembled WGS sequence"/>
</dbReference>
<evidence type="ECO:0000313" key="2">
    <source>
        <dbReference type="EMBL" id="PIT87158.1"/>
    </source>
</evidence>
<evidence type="ECO:0000256" key="1">
    <source>
        <dbReference type="SAM" id="Coils"/>
    </source>
</evidence>
<sequence length="98" mass="11220">MQNLNNEITTLEMQLKKLNGKSENEESTLELCKKHFLTAIKAKKEFENAHDCKKRGVLKKVLLNLFIQGKDLASFKLKDPYQSMIEVSKNCSFVELSG</sequence>
<evidence type="ECO:0000313" key="3">
    <source>
        <dbReference type="Proteomes" id="UP000231183"/>
    </source>
</evidence>
<feature type="coiled-coil region" evidence="1">
    <location>
        <begin position="1"/>
        <end position="28"/>
    </location>
</feature>
<dbReference type="EMBL" id="PFBX01000049">
    <property type="protein sequence ID" value="PIT87158.1"/>
    <property type="molecule type" value="Genomic_DNA"/>
</dbReference>
<keyword evidence="1" id="KW-0175">Coiled coil</keyword>
<name>A0A2M6W2Y9_9BACT</name>
<accession>A0A2M6W2Y9</accession>
<comment type="caution">
    <text evidence="2">The sequence shown here is derived from an EMBL/GenBank/DDBJ whole genome shotgun (WGS) entry which is preliminary data.</text>
</comment>
<protein>
    <submittedName>
        <fullName evidence="2">Uncharacterized protein</fullName>
    </submittedName>
</protein>
<dbReference type="AlphaFoldDB" id="A0A2M6W2Y9"/>
<reference evidence="3" key="1">
    <citation type="submission" date="2017-09" db="EMBL/GenBank/DDBJ databases">
        <title>Depth-based differentiation of microbial function through sediment-hosted aquifers and enrichment of novel symbionts in the deep terrestrial subsurface.</title>
        <authorList>
            <person name="Probst A.J."/>
            <person name="Ladd B."/>
            <person name="Jarett J.K."/>
            <person name="Geller-Mcgrath D.E."/>
            <person name="Sieber C.M.K."/>
            <person name="Emerson J.B."/>
            <person name="Anantharaman K."/>
            <person name="Thomas B.C."/>
            <person name="Malmstrom R."/>
            <person name="Stieglmeier M."/>
            <person name="Klingl A."/>
            <person name="Woyke T."/>
            <person name="Ryan C.M."/>
            <person name="Banfield J.F."/>
        </authorList>
    </citation>
    <scope>NUCLEOTIDE SEQUENCE [LARGE SCALE GENOMIC DNA]</scope>
</reference>